<gene>
    <name evidence="1" type="ORF">Bpfe_020353</name>
</gene>
<organism evidence="1 2">
    <name type="scientific">Biomphalaria pfeifferi</name>
    <name type="common">Bloodfluke planorb</name>
    <name type="synonym">Freshwater snail</name>
    <dbReference type="NCBI Taxonomy" id="112525"/>
    <lineage>
        <taxon>Eukaryota</taxon>
        <taxon>Metazoa</taxon>
        <taxon>Spiralia</taxon>
        <taxon>Lophotrochozoa</taxon>
        <taxon>Mollusca</taxon>
        <taxon>Gastropoda</taxon>
        <taxon>Heterobranchia</taxon>
        <taxon>Euthyneura</taxon>
        <taxon>Panpulmonata</taxon>
        <taxon>Hygrophila</taxon>
        <taxon>Lymnaeoidea</taxon>
        <taxon>Planorbidae</taxon>
        <taxon>Biomphalaria</taxon>
    </lineage>
</organism>
<evidence type="ECO:0000313" key="2">
    <source>
        <dbReference type="Proteomes" id="UP001233172"/>
    </source>
</evidence>
<dbReference type="Proteomes" id="UP001233172">
    <property type="component" value="Unassembled WGS sequence"/>
</dbReference>
<protein>
    <submittedName>
        <fullName evidence="1">Uncharacterized protein</fullName>
    </submittedName>
</protein>
<evidence type="ECO:0000313" key="1">
    <source>
        <dbReference type="EMBL" id="KAK0050135.1"/>
    </source>
</evidence>
<proteinExistence type="predicted"/>
<reference evidence="1" key="1">
    <citation type="journal article" date="2023" name="PLoS Negl. Trop. Dis.">
        <title>A genome sequence for Biomphalaria pfeifferi, the major vector snail for the human-infecting parasite Schistosoma mansoni.</title>
        <authorList>
            <person name="Bu L."/>
            <person name="Lu L."/>
            <person name="Laidemitt M.R."/>
            <person name="Zhang S.M."/>
            <person name="Mutuku M."/>
            <person name="Mkoji G."/>
            <person name="Steinauer M."/>
            <person name="Loker E.S."/>
        </authorList>
    </citation>
    <scope>NUCLEOTIDE SEQUENCE</scope>
    <source>
        <strain evidence="1">KasaAsao</strain>
    </source>
</reference>
<reference evidence="1" key="2">
    <citation type="submission" date="2023-04" db="EMBL/GenBank/DDBJ databases">
        <authorList>
            <person name="Bu L."/>
            <person name="Lu L."/>
            <person name="Laidemitt M.R."/>
            <person name="Zhang S.M."/>
            <person name="Mutuku M."/>
            <person name="Mkoji G."/>
            <person name="Steinauer M."/>
            <person name="Loker E.S."/>
        </authorList>
    </citation>
    <scope>NUCLEOTIDE SEQUENCE</scope>
    <source>
        <strain evidence="1">KasaAsao</strain>
        <tissue evidence="1">Whole Snail</tissue>
    </source>
</reference>
<dbReference type="AlphaFoldDB" id="A0AAD8F3N5"/>
<sequence>MSFKYERDVKAGLIFMGLVHSAEQRVAMYNGLLPQDIKVQVTSSQTIPLAFFPQIDDVIWFSSYLVVSRQYKEQIGFN</sequence>
<dbReference type="EMBL" id="JASAOG010000117">
    <property type="protein sequence ID" value="KAK0050135.1"/>
    <property type="molecule type" value="Genomic_DNA"/>
</dbReference>
<keyword evidence="2" id="KW-1185">Reference proteome</keyword>
<accession>A0AAD8F3N5</accession>
<comment type="caution">
    <text evidence="1">The sequence shown here is derived from an EMBL/GenBank/DDBJ whole genome shotgun (WGS) entry which is preliminary data.</text>
</comment>
<name>A0AAD8F3N5_BIOPF</name>